<protein>
    <submittedName>
        <fullName evidence="1">Uncharacterized protein</fullName>
    </submittedName>
</protein>
<evidence type="ECO:0000313" key="1">
    <source>
        <dbReference type="EMBL" id="KAK9142690.1"/>
    </source>
</evidence>
<gene>
    <name evidence="1" type="ORF">Syun_012090</name>
</gene>
<sequence length="274" mass="31385">MGDKNYKLRMENFVNEKAYEKFRSDVIKDMKLIPERGFDVKNELKYRSRILDIIETRNWGLLTSDYNHLDPKDVLSERGYGALVREFYVNACGSESNTESRVRGRTVEYSNAIINQLVVHPIVIPASYNHQSLALSSWDVSNISIVLQYEEKAKDVYATINVEVSTKDLQTDNGQVHIEGSSLETLREKPHEDFRERRSSYLEDNPYTSIDDVELALSNLSIEICWGVGQPLKRRYRESSIKLSYLSIADGAAEAIESDRARTDQDDGELTESN</sequence>
<keyword evidence="2" id="KW-1185">Reference proteome</keyword>
<proteinExistence type="predicted"/>
<name>A0AAP0PIP6_9MAGN</name>
<organism evidence="1 2">
    <name type="scientific">Stephania yunnanensis</name>
    <dbReference type="NCBI Taxonomy" id="152371"/>
    <lineage>
        <taxon>Eukaryota</taxon>
        <taxon>Viridiplantae</taxon>
        <taxon>Streptophyta</taxon>
        <taxon>Embryophyta</taxon>
        <taxon>Tracheophyta</taxon>
        <taxon>Spermatophyta</taxon>
        <taxon>Magnoliopsida</taxon>
        <taxon>Ranunculales</taxon>
        <taxon>Menispermaceae</taxon>
        <taxon>Menispermoideae</taxon>
        <taxon>Cissampelideae</taxon>
        <taxon>Stephania</taxon>
    </lineage>
</organism>
<reference evidence="1 2" key="1">
    <citation type="submission" date="2024-01" db="EMBL/GenBank/DDBJ databases">
        <title>Genome assemblies of Stephania.</title>
        <authorList>
            <person name="Yang L."/>
        </authorList>
    </citation>
    <scope>NUCLEOTIDE SEQUENCE [LARGE SCALE GENOMIC DNA]</scope>
    <source>
        <strain evidence="1">YNDBR</strain>
        <tissue evidence="1">Leaf</tissue>
    </source>
</reference>
<dbReference type="EMBL" id="JBBNAF010000005">
    <property type="protein sequence ID" value="KAK9142690.1"/>
    <property type="molecule type" value="Genomic_DNA"/>
</dbReference>
<accession>A0AAP0PIP6</accession>
<dbReference type="AlphaFoldDB" id="A0AAP0PIP6"/>
<comment type="caution">
    <text evidence="1">The sequence shown here is derived from an EMBL/GenBank/DDBJ whole genome shotgun (WGS) entry which is preliminary data.</text>
</comment>
<evidence type="ECO:0000313" key="2">
    <source>
        <dbReference type="Proteomes" id="UP001420932"/>
    </source>
</evidence>
<dbReference type="Proteomes" id="UP001420932">
    <property type="component" value="Unassembled WGS sequence"/>
</dbReference>